<dbReference type="SMART" id="SM00368">
    <property type="entry name" value="LRR_RI"/>
    <property type="match status" value="1"/>
</dbReference>
<dbReference type="Ensembl" id="ENSAPOT00000027464.1">
    <property type="protein sequence ID" value="ENSAPOP00000017976.1"/>
    <property type="gene ID" value="ENSAPOG00000021257.1"/>
</dbReference>
<evidence type="ECO:0008006" key="3">
    <source>
        <dbReference type="Google" id="ProtNLM"/>
    </source>
</evidence>
<dbReference type="InterPro" id="IPR032675">
    <property type="entry name" value="LRR_dom_sf"/>
</dbReference>
<reference evidence="1" key="2">
    <citation type="submission" date="2025-09" db="UniProtKB">
        <authorList>
            <consortium name="Ensembl"/>
        </authorList>
    </citation>
    <scope>IDENTIFICATION</scope>
</reference>
<dbReference type="STRING" id="80966.ENSAPOP00000017976"/>
<dbReference type="AlphaFoldDB" id="A0A3Q1FJ60"/>
<dbReference type="GeneTree" id="ENSGT01150000290320"/>
<proteinExistence type="predicted"/>
<dbReference type="InParanoid" id="A0A3Q1FJ60"/>
<dbReference type="Gene3D" id="3.80.10.10">
    <property type="entry name" value="Ribonuclease Inhibitor"/>
    <property type="match status" value="1"/>
</dbReference>
<protein>
    <recommendedName>
        <fullName evidence="3">SPRY-associated domain-containing protein</fullName>
    </recommendedName>
</protein>
<dbReference type="PROSITE" id="PS51450">
    <property type="entry name" value="LRR"/>
    <property type="match status" value="1"/>
</dbReference>
<dbReference type="Pfam" id="PF13516">
    <property type="entry name" value="LRR_6"/>
    <property type="match status" value="1"/>
</dbReference>
<sequence>MKSPNCELETLRSGFNCLTIFLSSESFSLKHLNLSDNNLKDSGVELLSDGLKSPNCELQALRSGFNCL</sequence>
<name>A0A3Q1FJ60_9TELE</name>
<evidence type="ECO:0000313" key="2">
    <source>
        <dbReference type="Proteomes" id="UP000257200"/>
    </source>
</evidence>
<evidence type="ECO:0000313" key="1">
    <source>
        <dbReference type="Ensembl" id="ENSAPOP00000017976.1"/>
    </source>
</evidence>
<dbReference type="Proteomes" id="UP000257200">
    <property type="component" value="Unplaced"/>
</dbReference>
<dbReference type="SUPFAM" id="SSF52047">
    <property type="entry name" value="RNI-like"/>
    <property type="match status" value="1"/>
</dbReference>
<dbReference type="InterPro" id="IPR001611">
    <property type="entry name" value="Leu-rich_rpt"/>
</dbReference>
<reference evidence="1" key="1">
    <citation type="submission" date="2025-08" db="UniProtKB">
        <authorList>
            <consortium name="Ensembl"/>
        </authorList>
    </citation>
    <scope>IDENTIFICATION</scope>
</reference>
<organism evidence="1 2">
    <name type="scientific">Acanthochromis polyacanthus</name>
    <name type="common">spiny chromis</name>
    <dbReference type="NCBI Taxonomy" id="80966"/>
    <lineage>
        <taxon>Eukaryota</taxon>
        <taxon>Metazoa</taxon>
        <taxon>Chordata</taxon>
        <taxon>Craniata</taxon>
        <taxon>Vertebrata</taxon>
        <taxon>Euteleostomi</taxon>
        <taxon>Actinopterygii</taxon>
        <taxon>Neopterygii</taxon>
        <taxon>Teleostei</taxon>
        <taxon>Neoteleostei</taxon>
        <taxon>Acanthomorphata</taxon>
        <taxon>Ovalentaria</taxon>
        <taxon>Pomacentridae</taxon>
        <taxon>Acanthochromis</taxon>
    </lineage>
</organism>
<keyword evidence="2" id="KW-1185">Reference proteome</keyword>
<accession>A0A3Q1FJ60</accession>